<dbReference type="InterPro" id="IPR023885">
    <property type="entry name" value="4Fe4S-binding_SPASM_dom"/>
</dbReference>
<dbReference type="PANTHER" id="PTHR11228:SF7">
    <property type="entry name" value="PQQA PEPTIDE CYCLASE"/>
    <property type="match status" value="1"/>
</dbReference>
<keyword evidence="5" id="KW-0408">Iron</keyword>
<dbReference type="PROSITE" id="PS51918">
    <property type="entry name" value="RADICAL_SAM"/>
    <property type="match status" value="1"/>
</dbReference>
<evidence type="ECO:0000256" key="6">
    <source>
        <dbReference type="ARBA" id="ARBA00023014"/>
    </source>
</evidence>
<keyword evidence="4" id="KW-0479">Metal-binding</keyword>
<feature type="domain" description="Radical SAM core" evidence="7">
    <location>
        <begin position="127"/>
        <end position="366"/>
    </location>
</feature>
<proteinExistence type="predicted"/>
<evidence type="ECO:0000313" key="8">
    <source>
        <dbReference type="EMBL" id="SMF30548.1"/>
    </source>
</evidence>
<dbReference type="SFLD" id="SFLDG01387">
    <property type="entry name" value="BtrN-like_SPASM_domain_contain"/>
    <property type="match status" value="1"/>
</dbReference>
<evidence type="ECO:0000256" key="1">
    <source>
        <dbReference type="ARBA" id="ARBA00001966"/>
    </source>
</evidence>
<dbReference type="Pfam" id="PF13186">
    <property type="entry name" value="SPASM"/>
    <property type="match status" value="1"/>
</dbReference>
<reference evidence="9" key="1">
    <citation type="submission" date="2017-04" db="EMBL/GenBank/DDBJ databases">
        <authorList>
            <person name="Varghese N."/>
            <person name="Submissions S."/>
        </authorList>
    </citation>
    <scope>NUCLEOTIDE SEQUENCE [LARGE SCALE GENOMIC DNA]</scope>
    <source>
        <strain evidence="9">K3S</strain>
    </source>
</reference>
<dbReference type="EMBL" id="FWZU01000004">
    <property type="protein sequence ID" value="SMF30548.1"/>
    <property type="molecule type" value="Genomic_DNA"/>
</dbReference>
<keyword evidence="6" id="KW-0411">Iron-sulfur</keyword>
<keyword evidence="9" id="KW-1185">Reference proteome</keyword>
<dbReference type="OrthoDB" id="5414041at2"/>
<dbReference type="AlphaFoldDB" id="A0A1X7EAN2"/>
<dbReference type="SUPFAM" id="SSF102114">
    <property type="entry name" value="Radical SAM enzymes"/>
    <property type="match status" value="1"/>
</dbReference>
<keyword evidence="3" id="KW-0949">S-adenosyl-L-methionine</keyword>
<keyword evidence="2" id="KW-0004">4Fe-4S</keyword>
<dbReference type="InterPro" id="IPR013785">
    <property type="entry name" value="Aldolase_TIM"/>
</dbReference>
<evidence type="ECO:0000256" key="3">
    <source>
        <dbReference type="ARBA" id="ARBA00022691"/>
    </source>
</evidence>
<name>A0A1X7EAN2_9BACT</name>
<gene>
    <name evidence="8" type="ORF">SAMN06295933_2837</name>
</gene>
<dbReference type="SFLD" id="SFLDG01067">
    <property type="entry name" value="SPASM/twitch_domain_containing"/>
    <property type="match status" value="1"/>
</dbReference>
<dbReference type="SFLD" id="SFLDS00029">
    <property type="entry name" value="Radical_SAM"/>
    <property type="match status" value="1"/>
</dbReference>
<dbReference type="GO" id="GO:0051536">
    <property type="term" value="F:iron-sulfur cluster binding"/>
    <property type="evidence" value="ECO:0007669"/>
    <property type="project" value="UniProtKB-KW"/>
</dbReference>
<dbReference type="RefSeq" id="WP_085103308.1">
    <property type="nucleotide sequence ID" value="NZ_FWZU01000004.1"/>
</dbReference>
<dbReference type="GO" id="GO:0046872">
    <property type="term" value="F:metal ion binding"/>
    <property type="evidence" value="ECO:0007669"/>
    <property type="project" value="UniProtKB-KW"/>
</dbReference>
<organism evidence="8 9">
    <name type="scientific">Desulfovibrio gilichinskyi</name>
    <dbReference type="NCBI Taxonomy" id="1519643"/>
    <lineage>
        <taxon>Bacteria</taxon>
        <taxon>Pseudomonadati</taxon>
        <taxon>Thermodesulfobacteriota</taxon>
        <taxon>Desulfovibrionia</taxon>
        <taxon>Desulfovibrionales</taxon>
        <taxon>Desulfovibrionaceae</taxon>
        <taxon>Desulfovibrio</taxon>
    </lineage>
</organism>
<sequence>MKYRKQPIEAIPTQARIAIYGAGRLGAMLKGYLEKSQRGNSIPFFIDSFKNGEFEGINVVNVNDVGLLKDKYDLIVIASQFSNEIIETLCKLDIKKFIALDDHYFLNFVLSNEEFNSFQRKLLVDNNYLPSIMLLQISALCNLKCTMCAHEKWRSSSGFMEDRIFFKTLEQCKINGVHELHFYGPRGEPLLHPKALDYIKVASNEGFRVTLITNGTLLTEDKINSLLDSGVSEIGLSFSGHNKESYESVYVGAKFEETIASIRSLKSKISKMKTPPLFSVKGVLTSDSLDDLNLSRKFLRNLSLSPDEFVVEIAKNWRGAVELGVFHPRRNFYTLMPIDDSQVRFCEFVRRWVVYVDGDVAPCGCLNYDKTLKLGNIEEDSLADLATSKIHIDIIDSLCSGNIDANTLCQKCDFPYRVPYGYMRP</sequence>
<evidence type="ECO:0000256" key="5">
    <source>
        <dbReference type="ARBA" id="ARBA00023004"/>
    </source>
</evidence>
<dbReference type="GO" id="GO:0003824">
    <property type="term" value="F:catalytic activity"/>
    <property type="evidence" value="ECO:0007669"/>
    <property type="project" value="InterPro"/>
</dbReference>
<evidence type="ECO:0000259" key="7">
    <source>
        <dbReference type="PROSITE" id="PS51918"/>
    </source>
</evidence>
<dbReference type="InterPro" id="IPR058240">
    <property type="entry name" value="rSAM_sf"/>
</dbReference>
<dbReference type="Proteomes" id="UP000192906">
    <property type="component" value="Unassembled WGS sequence"/>
</dbReference>
<dbReference type="InterPro" id="IPR034391">
    <property type="entry name" value="AdoMet-like_SPASM_containing"/>
</dbReference>
<dbReference type="Gene3D" id="3.20.20.70">
    <property type="entry name" value="Aldolase class I"/>
    <property type="match status" value="1"/>
</dbReference>
<comment type="cofactor">
    <cofactor evidence="1">
        <name>[4Fe-4S] cluster</name>
        <dbReference type="ChEBI" id="CHEBI:49883"/>
    </cofactor>
</comment>
<dbReference type="Pfam" id="PF04055">
    <property type="entry name" value="Radical_SAM"/>
    <property type="match status" value="1"/>
</dbReference>
<dbReference type="Gene3D" id="3.40.50.720">
    <property type="entry name" value="NAD(P)-binding Rossmann-like Domain"/>
    <property type="match status" value="1"/>
</dbReference>
<evidence type="ECO:0000256" key="4">
    <source>
        <dbReference type="ARBA" id="ARBA00022723"/>
    </source>
</evidence>
<protein>
    <submittedName>
        <fullName evidence="8">Radical SAM additional 4Fe4S-binding SPASM domain-containing protein</fullName>
    </submittedName>
</protein>
<dbReference type="STRING" id="1519643.SAMN06295933_2837"/>
<dbReference type="InterPro" id="IPR007197">
    <property type="entry name" value="rSAM"/>
</dbReference>
<evidence type="ECO:0000313" key="9">
    <source>
        <dbReference type="Proteomes" id="UP000192906"/>
    </source>
</evidence>
<dbReference type="PANTHER" id="PTHR11228">
    <property type="entry name" value="RADICAL SAM DOMAIN PROTEIN"/>
    <property type="match status" value="1"/>
</dbReference>
<accession>A0A1X7EAN2</accession>
<dbReference type="CDD" id="cd01335">
    <property type="entry name" value="Radical_SAM"/>
    <property type="match status" value="1"/>
</dbReference>
<dbReference type="InterPro" id="IPR050377">
    <property type="entry name" value="Radical_SAM_PqqE_MftC-like"/>
</dbReference>
<evidence type="ECO:0000256" key="2">
    <source>
        <dbReference type="ARBA" id="ARBA00022485"/>
    </source>
</evidence>